<dbReference type="Proteomes" id="UP001430796">
    <property type="component" value="Unassembled WGS sequence"/>
</dbReference>
<evidence type="ECO:0000313" key="2">
    <source>
        <dbReference type="Proteomes" id="UP001430796"/>
    </source>
</evidence>
<reference evidence="1 2" key="1">
    <citation type="submission" date="2022-01" db="EMBL/GenBank/DDBJ databases">
        <title>Lysobacter chinensis sp. nov., a bacterium isolated from cow dung compost.</title>
        <authorList>
            <person name="Liu Y."/>
        </authorList>
    </citation>
    <scope>NUCLEOTIDE SEQUENCE [LARGE SCALE GENOMIC DNA]</scope>
    <source>
        <strain evidence="1 2">TLK-CK17</strain>
    </source>
</reference>
<reference evidence="2" key="2">
    <citation type="submission" date="2022-01" db="EMBL/GenBank/DDBJ databases">
        <title>Lysobacter chinensis sp. nov., a bacterium isolated from cow dung compost.</title>
        <authorList>
            <person name="Zhou L.Y."/>
        </authorList>
    </citation>
    <scope>NUCLEOTIDE SEQUENCE [LARGE SCALE GENOMIC DNA]</scope>
    <source>
        <strain evidence="2">TLK-CK17</strain>
    </source>
</reference>
<evidence type="ECO:0000313" key="1">
    <source>
        <dbReference type="EMBL" id="MCF7220347.1"/>
    </source>
</evidence>
<name>A0ABS9HPW3_9GAMM</name>
<protein>
    <submittedName>
        <fullName evidence="1">Host attachment protein</fullName>
    </submittedName>
</protein>
<gene>
    <name evidence="1" type="ORF">L3V18_00880</name>
</gene>
<comment type="caution">
    <text evidence="1">The sequence shown here is derived from an EMBL/GenBank/DDBJ whole genome shotgun (WGS) entry which is preliminary data.</text>
</comment>
<sequence>MSSTWILVADRAKARLFSLDGNDEALVELQSFVNVEGRLPGRELQSDRPPRAHDRFGEGRHAIEPHTRPREKAARRFANQLGGMLDKGRATRRYDELVLIAPPAFMGELNTALGAQTGGCVVAKVSKNLTAGSLPEVRDALPSSFLRHHRASLLARRWTAPTAGTAVARNGAHPLD</sequence>
<dbReference type="InterPro" id="IPR019291">
    <property type="entry name" value="Host_attachment_protein"/>
</dbReference>
<dbReference type="Pfam" id="PF10116">
    <property type="entry name" value="Host_attach"/>
    <property type="match status" value="1"/>
</dbReference>
<proteinExistence type="predicted"/>
<reference evidence="1 2" key="3">
    <citation type="submission" date="2022-01" db="EMBL/GenBank/DDBJ databases">
        <authorList>
            <person name="Zhou L.Y."/>
        </authorList>
    </citation>
    <scope>NUCLEOTIDE SEQUENCE [LARGE SCALE GENOMIC DNA]</scope>
    <source>
        <strain evidence="1 2">TLK-CK17</strain>
    </source>
</reference>
<organism evidence="1 2">
    <name type="scientific">Marilutibacter chinensis</name>
    <dbReference type="NCBI Taxonomy" id="2912247"/>
    <lineage>
        <taxon>Bacteria</taxon>
        <taxon>Pseudomonadati</taxon>
        <taxon>Pseudomonadota</taxon>
        <taxon>Gammaproteobacteria</taxon>
        <taxon>Lysobacterales</taxon>
        <taxon>Lysobacteraceae</taxon>
        <taxon>Marilutibacter</taxon>
    </lineage>
</organism>
<accession>A0ABS9HPW3</accession>
<keyword evidence="2" id="KW-1185">Reference proteome</keyword>
<dbReference type="EMBL" id="JAKJPO010000001">
    <property type="protein sequence ID" value="MCF7220347.1"/>
    <property type="molecule type" value="Genomic_DNA"/>
</dbReference>